<feature type="compositionally biased region" description="Polar residues" evidence="1">
    <location>
        <begin position="621"/>
        <end position="638"/>
    </location>
</feature>
<dbReference type="Pfam" id="PF14438">
    <property type="entry name" value="SM-ATX"/>
    <property type="match status" value="1"/>
</dbReference>
<dbReference type="PANTHER" id="PTHR12854:SF7">
    <property type="entry name" value="ATAXIN-2 HOMOLOG"/>
    <property type="match status" value="1"/>
</dbReference>
<feature type="region of interest" description="Disordered" evidence="1">
    <location>
        <begin position="1031"/>
        <end position="1077"/>
    </location>
</feature>
<feature type="compositionally biased region" description="Polar residues" evidence="1">
    <location>
        <begin position="292"/>
        <end position="304"/>
    </location>
</feature>
<feature type="compositionally biased region" description="Polar residues" evidence="1">
    <location>
        <begin position="43"/>
        <end position="53"/>
    </location>
</feature>
<feature type="region of interest" description="Disordered" evidence="1">
    <location>
        <begin position="897"/>
        <end position="937"/>
    </location>
</feature>
<dbReference type="GO" id="GO:0003729">
    <property type="term" value="F:mRNA binding"/>
    <property type="evidence" value="ECO:0007669"/>
    <property type="project" value="TreeGrafter"/>
</dbReference>
<dbReference type="InterPro" id="IPR009604">
    <property type="entry name" value="LsmAD_domain"/>
</dbReference>
<feature type="compositionally biased region" description="Polar residues" evidence="1">
    <location>
        <begin position="9"/>
        <end position="22"/>
    </location>
</feature>
<sequence>MYNRRNSSHKGWQTNTAQQKYNGTTAASTSSSPTPGQTAGSLKSRTPNAQGGESDTHDKHMHDRMLFLLTKLVSQEVTVTVKSGAQYTGILVGADPRNHDLGVSLKRVKLLKAGLGYSEEKSKEGEYLGGNYDKVMIFEQKDVVELAAQKVTFETEVTNATTHQNGVSTFKTDADISGNTQHRERELHRWQPDESTDIGLGLEESTAGPSQGWNQFEANERLFGVKSDFDENIYTTKLDRDHPEYQRRAAAAAKIAAEIEGSSSLNSHIAEERGLTIPDDSGMDEEDKYSGVQRTIPVSPNPNRYTPPARRAPTGQPTVPGAPHDPAIIASQLARPETLPKPASHPLSTSTAAPATAGPTPQPAPTATKGPEEPAAKPKERPGLPEIITPMRSLPGGAAGVAKQGDAPAIEKDLSINFKNFVTHEKERVKKKKADMAHRDRESKLRELKKFSETFTLKTAVPTDLVPILTKDKNKQAEILQKTQAAAKAAAAASTATGTQPTSAASSAQLPIRGTTPSGKVPPPDSFAAKDPERFRRDTAALLQNFPKLIPSSSLSQNVRRAQLDKNHVARPPVPVPEQHRPQFPPTGPAASNHALAANTKRLNGNARPFEFKPNPVAPSFTPTLGGQSTNATPNPTTSAQQLNVALRATSPSLFFGNKRPKTEQERPSIEENFNPFIRMKKTKAASTQTSPTPAKVYGNANDYIDKPWSSTPTWPTVDANKDKSYKTTFAPKVEFDQAIIPQPPHMMPPQPHHQQLPTHMPHISHPTHMPHQPHHGPMQPHLVPPHYEQDPHLRQMSSPSSVMPSPSLHNATVAPAYQQSPVPHPSQMAMYPPQQGAMGQYPGAPAGPQFGFYNNGFRGAAGNPMMMHGPPQPVAYAPGTMGGQFVHPQQQMYSPQQPQAYINGGPAPPPPSQGYPSPGRPAPMMMHQGSSQGTPGGAQMMPYGMQPGQGGPMYGTQGQQQSELLPTGPSWLPQRSQSTVPFSSTVSSPRARYNHMSVQPSVPAAPGTPLLSPALAAFASPTLAPVPAFSSQPLQRSQTANKALDDSRGIGRGRGGKGYHGYSGNGGGGRGGRTNMNATAVPMPMPGRPQDNVLDTYSNEGSMFTVGMMRGPPPPPHQGGAPPQYYHAPQGHYPGNRGGPYNGPQGGPPPQQMVPQQQQAPPPQQPQQQTVEAGEDGK</sequence>
<keyword evidence="4" id="KW-1185">Reference proteome</keyword>
<feature type="region of interest" description="Disordered" evidence="1">
    <location>
        <begin position="494"/>
        <end position="530"/>
    </location>
</feature>
<feature type="region of interest" description="Disordered" evidence="1">
    <location>
        <begin position="1"/>
        <end position="59"/>
    </location>
</feature>
<dbReference type="Pfam" id="PF06741">
    <property type="entry name" value="LsmAD"/>
    <property type="match status" value="1"/>
</dbReference>
<evidence type="ECO:0000259" key="2">
    <source>
        <dbReference type="SMART" id="SM01272"/>
    </source>
</evidence>
<evidence type="ECO:0000313" key="4">
    <source>
        <dbReference type="Proteomes" id="UP000326924"/>
    </source>
</evidence>
<evidence type="ECO:0000256" key="1">
    <source>
        <dbReference type="SAM" id="MobiDB-lite"/>
    </source>
</evidence>
<evidence type="ECO:0000313" key="3">
    <source>
        <dbReference type="EMBL" id="KAA8895186.1"/>
    </source>
</evidence>
<feature type="region of interest" description="Disordered" evidence="1">
    <location>
        <begin position="570"/>
        <end position="593"/>
    </location>
</feature>
<feature type="compositionally biased region" description="Low complexity" evidence="1">
    <location>
        <begin position="23"/>
        <end position="41"/>
    </location>
</feature>
<name>A0A5J5EJQ7_9PEZI</name>
<dbReference type="SMART" id="SM01272">
    <property type="entry name" value="LsmAD"/>
    <property type="match status" value="1"/>
</dbReference>
<comment type="caution">
    <text evidence="3">The sequence shown here is derived from an EMBL/GenBank/DDBJ whole genome shotgun (WGS) entry which is preliminary data.</text>
</comment>
<dbReference type="InParanoid" id="A0A5J5EJQ7"/>
<proteinExistence type="predicted"/>
<feature type="compositionally biased region" description="Polar residues" evidence="1">
    <location>
        <begin position="1031"/>
        <end position="1042"/>
    </location>
</feature>
<dbReference type="AlphaFoldDB" id="A0A5J5EJQ7"/>
<accession>A0A5J5EJQ7</accession>
<feature type="region of interest" description="Disordered" evidence="1">
    <location>
        <begin position="270"/>
        <end position="325"/>
    </location>
</feature>
<dbReference type="EMBL" id="VXIS01000283">
    <property type="protein sequence ID" value="KAA8895186.1"/>
    <property type="molecule type" value="Genomic_DNA"/>
</dbReference>
<dbReference type="GO" id="GO:0034063">
    <property type="term" value="P:stress granule assembly"/>
    <property type="evidence" value="ECO:0007669"/>
    <property type="project" value="TreeGrafter"/>
</dbReference>
<gene>
    <name evidence="3" type="ORF">FN846DRAFT_997568</name>
</gene>
<feature type="domain" description="LsmAD" evidence="2">
    <location>
        <begin position="223"/>
        <end position="295"/>
    </location>
</feature>
<dbReference type="GO" id="GO:0010494">
    <property type="term" value="C:cytoplasmic stress granule"/>
    <property type="evidence" value="ECO:0007669"/>
    <property type="project" value="TreeGrafter"/>
</dbReference>
<feature type="region of interest" description="Disordered" evidence="1">
    <location>
        <begin position="606"/>
        <end position="638"/>
    </location>
</feature>
<feature type="compositionally biased region" description="Gly residues" evidence="1">
    <location>
        <begin position="1137"/>
        <end position="1146"/>
    </location>
</feature>
<feature type="compositionally biased region" description="Low complexity" evidence="1">
    <location>
        <begin position="342"/>
        <end position="369"/>
    </location>
</feature>
<organism evidence="3 4">
    <name type="scientific">Sphaerosporella brunnea</name>
    <dbReference type="NCBI Taxonomy" id="1250544"/>
    <lineage>
        <taxon>Eukaryota</taxon>
        <taxon>Fungi</taxon>
        <taxon>Dikarya</taxon>
        <taxon>Ascomycota</taxon>
        <taxon>Pezizomycotina</taxon>
        <taxon>Pezizomycetes</taxon>
        <taxon>Pezizales</taxon>
        <taxon>Pyronemataceae</taxon>
        <taxon>Sphaerosporella</taxon>
    </lineage>
</organism>
<feature type="compositionally biased region" description="Low complexity" evidence="1">
    <location>
        <begin position="494"/>
        <end position="509"/>
    </location>
</feature>
<reference evidence="3 4" key="1">
    <citation type="submission" date="2019-09" db="EMBL/GenBank/DDBJ databases">
        <title>Draft genome of the ectomycorrhizal ascomycete Sphaerosporella brunnea.</title>
        <authorList>
            <consortium name="DOE Joint Genome Institute"/>
            <person name="Benucci G.M."/>
            <person name="Marozzi G."/>
            <person name="Antonielli L."/>
            <person name="Sanchez S."/>
            <person name="Marco P."/>
            <person name="Wang X."/>
            <person name="Falini L.B."/>
            <person name="Barry K."/>
            <person name="Haridas S."/>
            <person name="Lipzen A."/>
            <person name="Labutti K."/>
            <person name="Grigoriev I.V."/>
            <person name="Murat C."/>
            <person name="Martin F."/>
            <person name="Albertini E."/>
            <person name="Donnini D."/>
            <person name="Bonito G."/>
        </authorList>
    </citation>
    <scope>NUCLEOTIDE SEQUENCE [LARGE SCALE GENOMIC DNA]</scope>
    <source>
        <strain evidence="3 4">Sb_GMNB300</strain>
    </source>
</reference>
<dbReference type="Proteomes" id="UP000326924">
    <property type="component" value="Unassembled WGS sequence"/>
</dbReference>
<dbReference type="OrthoDB" id="2275718at2759"/>
<feature type="region of interest" description="Disordered" evidence="1">
    <location>
        <begin position="338"/>
        <end position="388"/>
    </location>
</feature>
<feature type="compositionally biased region" description="Gly residues" evidence="1">
    <location>
        <begin position="1051"/>
        <end position="1073"/>
    </location>
</feature>
<dbReference type="InterPro" id="IPR025852">
    <property type="entry name" value="SM_dom_ATX"/>
</dbReference>
<feature type="region of interest" description="Disordered" evidence="1">
    <location>
        <begin position="1105"/>
        <end position="1179"/>
    </location>
</feature>
<feature type="compositionally biased region" description="Basic and acidic residues" evidence="1">
    <location>
        <begin position="370"/>
        <end position="383"/>
    </location>
</feature>
<protein>
    <recommendedName>
        <fullName evidence="2">LsmAD domain-containing protein</fullName>
    </recommendedName>
</protein>
<dbReference type="InterPro" id="IPR045117">
    <property type="entry name" value="ATXN2-like"/>
</dbReference>
<feature type="compositionally biased region" description="Pro residues" evidence="1">
    <location>
        <begin position="907"/>
        <end position="922"/>
    </location>
</feature>
<dbReference type="PANTHER" id="PTHR12854">
    <property type="entry name" value="ATAXIN 2-RELATED"/>
    <property type="match status" value="1"/>
</dbReference>